<protein>
    <submittedName>
        <fullName evidence="5">Helix-turn-helix transcriptional regulator</fullName>
    </submittedName>
</protein>
<organism evidence="5 6">
    <name type="scientific">Streptococcus gallolyticus</name>
    <dbReference type="NCBI Taxonomy" id="315405"/>
    <lineage>
        <taxon>Bacteria</taxon>
        <taxon>Bacillati</taxon>
        <taxon>Bacillota</taxon>
        <taxon>Bacilli</taxon>
        <taxon>Lactobacillales</taxon>
        <taxon>Streptococcaceae</taxon>
        <taxon>Streptococcus</taxon>
    </lineage>
</organism>
<accession>A0A927XB22</accession>
<dbReference type="CDD" id="cd06529">
    <property type="entry name" value="S24_LexA-like"/>
    <property type="match status" value="1"/>
</dbReference>
<dbReference type="InterPro" id="IPR039418">
    <property type="entry name" value="LexA-like"/>
</dbReference>
<dbReference type="Gene3D" id="2.10.109.10">
    <property type="entry name" value="Umud Fragment, subunit A"/>
    <property type="match status" value="1"/>
</dbReference>
<dbReference type="SUPFAM" id="SSF51306">
    <property type="entry name" value="LexA/Signal peptidase"/>
    <property type="match status" value="1"/>
</dbReference>
<keyword evidence="3" id="KW-0804">Transcription</keyword>
<dbReference type="InterPro" id="IPR015927">
    <property type="entry name" value="Peptidase_S24_S26A/B/C"/>
</dbReference>
<evidence type="ECO:0000259" key="4">
    <source>
        <dbReference type="PROSITE" id="PS50943"/>
    </source>
</evidence>
<dbReference type="PANTHER" id="PTHR40661">
    <property type="match status" value="1"/>
</dbReference>
<dbReference type="SMART" id="SM00530">
    <property type="entry name" value="HTH_XRE"/>
    <property type="match status" value="1"/>
</dbReference>
<dbReference type="PROSITE" id="PS50943">
    <property type="entry name" value="HTH_CROC1"/>
    <property type="match status" value="1"/>
</dbReference>
<evidence type="ECO:0000313" key="5">
    <source>
        <dbReference type="EMBL" id="MBE6165006.1"/>
    </source>
</evidence>
<dbReference type="Proteomes" id="UP000700800">
    <property type="component" value="Unassembled WGS sequence"/>
</dbReference>
<evidence type="ECO:0000256" key="1">
    <source>
        <dbReference type="ARBA" id="ARBA00023015"/>
    </source>
</evidence>
<feature type="domain" description="HTH cro/C1-type" evidence="4">
    <location>
        <begin position="14"/>
        <end position="68"/>
    </location>
</feature>
<reference evidence="5" key="1">
    <citation type="submission" date="2019-04" db="EMBL/GenBank/DDBJ databases">
        <title>Evolution of Biomass-Degrading Anaerobic Consortia Revealed by Metagenomics.</title>
        <authorList>
            <person name="Peng X."/>
        </authorList>
    </citation>
    <scope>NUCLEOTIDE SEQUENCE</scope>
    <source>
        <strain evidence="5">SIG195</strain>
    </source>
</reference>
<sequence>MTDEELAIYIGNKIKEYRKLKGLTQKELAKAVGMGDTTIANYEKGLRTPKKNTLFKLANAFDISIDDLFPPIESAKPKQNITKVNFDPRQAILLSNYNKLNDSRKNKLVQTSEKLLAEEQGKVIDIQEKRAEYDTRKRVSLPAPGKVSAGTGYWQEDDYDTMVDFDADEIPDEDEYDTIAIVVGHSMEPKIKNGDFLFIKLKNQVDLNKIGIFKVNGENYVKKLKGDYLESLNKEYDDIPLSENDDIRTIGEVVDIYRGR</sequence>
<proteinExistence type="predicted"/>
<evidence type="ECO:0000256" key="3">
    <source>
        <dbReference type="ARBA" id="ARBA00023163"/>
    </source>
</evidence>
<dbReference type="InterPro" id="IPR036286">
    <property type="entry name" value="LexA/Signal_pep-like_sf"/>
</dbReference>
<name>A0A927XB22_9STRE</name>
<evidence type="ECO:0000256" key="2">
    <source>
        <dbReference type="ARBA" id="ARBA00023125"/>
    </source>
</evidence>
<gene>
    <name evidence="5" type="ORF">E7156_06855</name>
</gene>
<comment type="caution">
    <text evidence="5">The sequence shown here is derived from an EMBL/GenBank/DDBJ whole genome shotgun (WGS) entry which is preliminary data.</text>
</comment>
<dbReference type="Pfam" id="PF00717">
    <property type="entry name" value="Peptidase_S24"/>
    <property type="match status" value="1"/>
</dbReference>
<dbReference type="GO" id="GO:0003677">
    <property type="term" value="F:DNA binding"/>
    <property type="evidence" value="ECO:0007669"/>
    <property type="project" value="UniProtKB-KW"/>
</dbReference>
<dbReference type="EMBL" id="SVAF01000017">
    <property type="protein sequence ID" value="MBE6165006.1"/>
    <property type="molecule type" value="Genomic_DNA"/>
</dbReference>
<dbReference type="Gene3D" id="1.10.260.40">
    <property type="entry name" value="lambda repressor-like DNA-binding domains"/>
    <property type="match status" value="1"/>
</dbReference>
<dbReference type="CDD" id="cd00093">
    <property type="entry name" value="HTH_XRE"/>
    <property type="match status" value="1"/>
</dbReference>
<dbReference type="SUPFAM" id="SSF47413">
    <property type="entry name" value="lambda repressor-like DNA-binding domains"/>
    <property type="match status" value="1"/>
</dbReference>
<evidence type="ECO:0000313" key="6">
    <source>
        <dbReference type="Proteomes" id="UP000700800"/>
    </source>
</evidence>
<keyword evidence="2" id="KW-0238">DNA-binding</keyword>
<dbReference type="Pfam" id="PF01381">
    <property type="entry name" value="HTH_3"/>
    <property type="match status" value="1"/>
</dbReference>
<dbReference type="PANTHER" id="PTHR40661:SF1">
    <property type="entry name" value="HTH CRO_C1-TYPE DOMAIN-CONTAINING PROTEIN"/>
    <property type="match status" value="1"/>
</dbReference>
<dbReference type="AlphaFoldDB" id="A0A927XB22"/>
<keyword evidence="1" id="KW-0805">Transcription regulation</keyword>
<dbReference type="InterPro" id="IPR010982">
    <property type="entry name" value="Lambda_DNA-bd_dom_sf"/>
</dbReference>
<dbReference type="InterPro" id="IPR001387">
    <property type="entry name" value="Cro/C1-type_HTH"/>
</dbReference>